<keyword evidence="1" id="KW-0472">Membrane</keyword>
<protein>
    <submittedName>
        <fullName evidence="2">Uncharacterized protein</fullName>
    </submittedName>
</protein>
<feature type="transmembrane region" description="Helical" evidence="1">
    <location>
        <begin position="12"/>
        <end position="29"/>
    </location>
</feature>
<sequence>MLRAIGGVTLPLLLGAIVGVTDFVGWALLPRPARGAGSYARYTMVGKLARGWR</sequence>
<comment type="caution">
    <text evidence="2">The sequence shown here is derived from an EMBL/GenBank/DDBJ whole genome shotgun (WGS) entry which is preliminary data.</text>
</comment>
<keyword evidence="1" id="KW-0812">Transmembrane</keyword>
<keyword evidence="3" id="KW-1185">Reference proteome</keyword>
<accession>A0ABS0XU18</accession>
<reference evidence="3" key="1">
    <citation type="submission" date="2020-12" db="EMBL/GenBank/DDBJ databases">
        <title>Hymenobacter sp.</title>
        <authorList>
            <person name="Kim M.K."/>
        </authorList>
    </citation>
    <scope>NUCLEOTIDE SEQUENCE [LARGE SCALE GENOMIC DNA]</scope>
    <source>
        <strain evidence="3">BT553</strain>
    </source>
</reference>
<keyword evidence="1" id="KW-1133">Transmembrane helix</keyword>
<organism evidence="2 3">
    <name type="scientific">Sphingomonas mollis</name>
    <dbReference type="NCBI Taxonomy" id="2795726"/>
    <lineage>
        <taxon>Bacteria</taxon>
        <taxon>Pseudomonadati</taxon>
        <taxon>Pseudomonadota</taxon>
        <taxon>Alphaproteobacteria</taxon>
        <taxon>Sphingomonadales</taxon>
        <taxon>Sphingomonadaceae</taxon>
        <taxon>Sphingomonas</taxon>
    </lineage>
</organism>
<evidence type="ECO:0000313" key="2">
    <source>
        <dbReference type="EMBL" id="MBJ6123518.1"/>
    </source>
</evidence>
<dbReference type="EMBL" id="JAELXS010000014">
    <property type="protein sequence ID" value="MBJ6123518.1"/>
    <property type="molecule type" value="Genomic_DNA"/>
</dbReference>
<evidence type="ECO:0000256" key="1">
    <source>
        <dbReference type="SAM" id="Phobius"/>
    </source>
</evidence>
<dbReference type="Proteomes" id="UP000640426">
    <property type="component" value="Unassembled WGS sequence"/>
</dbReference>
<evidence type="ECO:0000313" key="3">
    <source>
        <dbReference type="Proteomes" id="UP000640426"/>
    </source>
</evidence>
<gene>
    <name evidence="2" type="ORF">JAO74_17170</name>
</gene>
<name>A0ABS0XU18_9SPHN</name>
<proteinExistence type="predicted"/>